<dbReference type="AlphaFoldDB" id="A0A817AF91"/>
<dbReference type="PANTHER" id="PTHR34822:SF1">
    <property type="entry name" value="GRPB FAMILY PROTEIN"/>
    <property type="match status" value="1"/>
</dbReference>
<evidence type="ECO:0000313" key="1">
    <source>
        <dbReference type="EMBL" id="CAF2253327.1"/>
    </source>
</evidence>
<protein>
    <submittedName>
        <fullName evidence="1">Uncharacterized protein</fullName>
    </submittedName>
</protein>
<gene>
    <name evidence="1" type="ORF">MBJ925_LOCUS38015</name>
</gene>
<sequence>MEYIGSISVEGMYAKPIIDMLMIQGNLRYGHGATTFHETFNCGCEVENNFITFRDYLRAHSDIHDTYNEYEKSLITNNYHLIIKEYESRQDPFFNGLLNKTVEW</sequence>
<organism evidence="1 2">
    <name type="scientific">Rotaria magnacalcarata</name>
    <dbReference type="NCBI Taxonomy" id="392030"/>
    <lineage>
        <taxon>Eukaryota</taxon>
        <taxon>Metazoa</taxon>
        <taxon>Spiralia</taxon>
        <taxon>Gnathifera</taxon>
        <taxon>Rotifera</taxon>
        <taxon>Eurotatoria</taxon>
        <taxon>Bdelloidea</taxon>
        <taxon>Philodinida</taxon>
        <taxon>Philodinidae</taxon>
        <taxon>Rotaria</taxon>
    </lineage>
</organism>
<dbReference type="PANTHER" id="PTHR34822">
    <property type="entry name" value="GRPB DOMAIN PROTEIN (AFU_ORTHOLOGUE AFUA_1G01530)"/>
    <property type="match status" value="1"/>
</dbReference>
<reference evidence="1" key="1">
    <citation type="submission" date="2021-02" db="EMBL/GenBank/DDBJ databases">
        <authorList>
            <person name="Nowell W R."/>
        </authorList>
    </citation>
    <scope>NUCLEOTIDE SEQUENCE</scope>
</reference>
<dbReference type="SUPFAM" id="SSF81301">
    <property type="entry name" value="Nucleotidyltransferase"/>
    <property type="match status" value="1"/>
</dbReference>
<dbReference type="Gene3D" id="3.30.460.10">
    <property type="entry name" value="Beta Polymerase, domain 2"/>
    <property type="match status" value="1"/>
</dbReference>
<dbReference type="Proteomes" id="UP000663824">
    <property type="component" value="Unassembled WGS sequence"/>
</dbReference>
<evidence type="ECO:0000313" key="2">
    <source>
        <dbReference type="Proteomes" id="UP000663824"/>
    </source>
</evidence>
<dbReference type="EMBL" id="CAJNRE010021216">
    <property type="protein sequence ID" value="CAF2253327.1"/>
    <property type="molecule type" value="Genomic_DNA"/>
</dbReference>
<name>A0A817AF91_9BILA</name>
<accession>A0A817AF91</accession>
<dbReference type="InterPro" id="IPR043519">
    <property type="entry name" value="NT_sf"/>
</dbReference>
<comment type="caution">
    <text evidence="1">The sequence shown here is derived from an EMBL/GenBank/DDBJ whole genome shotgun (WGS) entry which is preliminary data.</text>
</comment>
<dbReference type="Pfam" id="PF04229">
    <property type="entry name" value="GrpB"/>
    <property type="match status" value="1"/>
</dbReference>
<dbReference type="InterPro" id="IPR007344">
    <property type="entry name" value="GrpB/CoaE"/>
</dbReference>
<proteinExistence type="predicted"/>